<protein>
    <submittedName>
        <fullName evidence="1">Uncharacterized protein</fullName>
    </submittedName>
</protein>
<reference evidence="2" key="2">
    <citation type="submission" date="2009-11" db="EMBL/GenBank/DDBJ databases">
        <title>The Genome Sequence of Allomyces macrogynus strain ATCC 38327.</title>
        <authorList>
            <consortium name="The Broad Institute Genome Sequencing Platform"/>
            <person name="Russ C."/>
            <person name="Cuomo C."/>
            <person name="Shea T."/>
            <person name="Young S.K."/>
            <person name="Zeng Q."/>
            <person name="Koehrsen M."/>
            <person name="Haas B."/>
            <person name="Borodovsky M."/>
            <person name="Guigo R."/>
            <person name="Alvarado L."/>
            <person name="Berlin A."/>
            <person name="Borenstein D."/>
            <person name="Chen Z."/>
            <person name="Engels R."/>
            <person name="Freedman E."/>
            <person name="Gellesch M."/>
            <person name="Goldberg J."/>
            <person name="Griggs A."/>
            <person name="Gujja S."/>
            <person name="Heiman D."/>
            <person name="Hepburn T."/>
            <person name="Howarth C."/>
            <person name="Jen D."/>
            <person name="Larson L."/>
            <person name="Lewis B."/>
            <person name="Mehta T."/>
            <person name="Park D."/>
            <person name="Pearson M."/>
            <person name="Roberts A."/>
            <person name="Saif S."/>
            <person name="Shenoy N."/>
            <person name="Sisk P."/>
            <person name="Stolte C."/>
            <person name="Sykes S."/>
            <person name="Walk T."/>
            <person name="White J."/>
            <person name="Yandava C."/>
            <person name="Burger G."/>
            <person name="Gray M.W."/>
            <person name="Holland P.W.H."/>
            <person name="King N."/>
            <person name="Lang F.B.F."/>
            <person name="Roger A.J."/>
            <person name="Ruiz-Trillo I."/>
            <person name="Lander E."/>
            <person name="Nusbaum C."/>
        </authorList>
    </citation>
    <scope>NUCLEOTIDE SEQUENCE [LARGE SCALE GENOMIC DNA]</scope>
    <source>
        <strain evidence="2">ATCC 38327</strain>
    </source>
</reference>
<dbReference type="AlphaFoldDB" id="A0A0L0T8N6"/>
<sequence length="132" mass="14139">MNVAFADAWRACSAAGNCDPSLAAVVETMRVRWTAPELIAHLDEMAGCVNAAFHEWVQAVTMKEGEAVDRVEKVARDAVVLEEAFFAAAGKAMEGEKVEKTMAAKVLEEARGAQPWMKVEDQGGMTANGPQG</sequence>
<reference evidence="1 2" key="1">
    <citation type="submission" date="2009-11" db="EMBL/GenBank/DDBJ databases">
        <title>Annotation of Allomyces macrogynus ATCC 38327.</title>
        <authorList>
            <consortium name="The Broad Institute Genome Sequencing Platform"/>
            <person name="Russ C."/>
            <person name="Cuomo C."/>
            <person name="Burger G."/>
            <person name="Gray M.W."/>
            <person name="Holland P.W.H."/>
            <person name="King N."/>
            <person name="Lang F.B.F."/>
            <person name="Roger A.J."/>
            <person name="Ruiz-Trillo I."/>
            <person name="Young S.K."/>
            <person name="Zeng Q."/>
            <person name="Gargeya S."/>
            <person name="Fitzgerald M."/>
            <person name="Haas B."/>
            <person name="Abouelleil A."/>
            <person name="Alvarado L."/>
            <person name="Arachchi H.M."/>
            <person name="Berlin A."/>
            <person name="Chapman S.B."/>
            <person name="Gearin G."/>
            <person name="Goldberg J."/>
            <person name="Griggs A."/>
            <person name="Gujja S."/>
            <person name="Hansen M."/>
            <person name="Heiman D."/>
            <person name="Howarth C."/>
            <person name="Larimer J."/>
            <person name="Lui A."/>
            <person name="MacDonald P.J.P."/>
            <person name="McCowen C."/>
            <person name="Montmayeur A."/>
            <person name="Murphy C."/>
            <person name="Neiman D."/>
            <person name="Pearson M."/>
            <person name="Priest M."/>
            <person name="Roberts A."/>
            <person name="Saif S."/>
            <person name="Shea T."/>
            <person name="Sisk P."/>
            <person name="Stolte C."/>
            <person name="Sykes S."/>
            <person name="Wortman J."/>
            <person name="Nusbaum C."/>
            <person name="Birren B."/>
        </authorList>
    </citation>
    <scope>NUCLEOTIDE SEQUENCE [LARGE SCALE GENOMIC DNA]</scope>
    <source>
        <strain evidence="1 2">ATCC 38327</strain>
    </source>
</reference>
<evidence type="ECO:0000313" key="2">
    <source>
        <dbReference type="Proteomes" id="UP000054350"/>
    </source>
</evidence>
<dbReference type="VEuPathDB" id="FungiDB:AMAG_15333"/>
<name>A0A0L0T8N6_ALLM3</name>
<organism evidence="1 2">
    <name type="scientific">Allomyces macrogynus (strain ATCC 38327)</name>
    <name type="common">Allomyces javanicus var. macrogynus</name>
    <dbReference type="NCBI Taxonomy" id="578462"/>
    <lineage>
        <taxon>Eukaryota</taxon>
        <taxon>Fungi</taxon>
        <taxon>Fungi incertae sedis</taxon>
        <taxon>Blastocladiomycota</taxon>
        <taxon>Blastocladiomycetes</taxon>
        <taxon>Blastocladiales</taxon>
        <taxon>Blastocladiaceae</taxon>
        <taxon>Allomyces</taxon>
    </lineage>
</organism>
<accession>A0A0L0T8N6</accession>
<keyword evidence="2" id="KW-1185">Reference proteome</keyword>
<proteinExistence type="predicted"/>
<dbReference type="EMBL" id="GG745369">
    <property type="protein sequence ID" value="KNE71080.1"/>
    <property type="molecule type" value="Genomic_DNA"/>
</dbReference>
<dbReference type="Proteomes" id="UP000054350">
    <property type="component" value="Unassembled WGS sequence"/>
</dbReference>
<evidence type="ECO:0000313" key="1">
    <source>
        <dbReference type="EMBL" id="KNE71080.1"/>
    </source>
</evidence>
<gene>
    <name evidence="1" type="ORF">AMAG_15333</name>
</gene>